<dbReference type="InterPro" id="IPR004843">
    <property type="entry name" value="Calcineurin-like_PHP"/>
</dbReference>
<evidence type="ECO:0000313" key="3">
    <source>
        <dbReference type="Proteomes" id="UP000886476"/>
    </source>
</evidence>
<proteinExistence type="predicted"/>
<gene>
    <name evidence="2" type="ORF">HL667_05365</name>
</gene>
<dbReference type="PANTHER" id="PTHR37844">
    <property type="entry name" value="SER/THR PROTEIN PHOSPHATASE SUPERFAMILY (AFU_ORTHOLOGUE AFUA_1G14840)"/>
    <property type="match status" value="1"/>
</dbReference>
<keyword evidence="3" id="KW-1185">Reference proteome</keyword>
<dbReference type="PANTHER" id="PTHR37844:SF2">
    <property type="entry name" value="SER_THR PROTEIN PHOSPHATASE SUPERFAMILY (AFU_ORTHOLOGUE AFUA_1G14840)"/>
    <property type="match status" value="1"/>
</dbReference>
<dbReference type="Proteomes" id="UP000886476">
    <property type="component" value="Unassembled WGS sequence"/>
</dbReference>
<sequence length="254" mass="28259">MHLHIFSDLHADMTDIKPIAALPGVDVVVVAGDVSEGAVNGFARLRKIVAQDVPIVMVMGNHEFYHRTFPEELKLARAEAVRFGVHLLENEAVVLAGVRFAGATLWTDYAIFGPGSEVHTMAVCRDRMNDHRRITWRKQPWLRFRPQEALGLHLISRTWLTGLLETPFDGPTVVVTHHAPGWGSVAERYRNDRVTAAYASDLSALIMATQPALWIHGHIHTPSDYRVGATRVICNPHGYGRENPAFDPALVVEV</sequence>
<feature type="domain" description="Calcineurin-like phosphoesterase" evidence="1">
    <location>
        <begin position="1"/>
        <end position="222"/>
    </location>
</feature>
<organism evidence="2 3">
    <name type="scientific">Bradyrhizobium aeschynomenes</name>
    <dbReference type="NCBI Taxonomy" id="2734909"/>
    <lineage>
        <taxon>Bacteria</taxon>
        <taxon>Pseudomonadati</taxon>
        <taxon>Pseudomonadota</taxon>
        <taxon>Alphaproteobacteria</taxon>
        <taxon>Hyphomicrobiales</taxon>
        <taxon>Nitrobacteraceae</taxon>
        <taxon>Bradyrhizobium</taxon>
    </lineage>
</organism>
<comment type="caution">
    <text evidence="2">The sequence shown here is derived from an EMBL/GenBank/DDBJ whole genome shotgun (WGS) entry which is preliminary data.</text>
</comment>
<dbReference type="InterPro" id="IPR029052">
    <property type="entry name" value="Metallo-depent_PP-like"/>
</dbReference>
<name>A0ABX2C9U9_9BRAD</name>
<evidence type="ECO:0000313" key="2">
    <source>
        <dbReference type="EMBL" id="NPU64420.1"/>
    </source>
</evidence>
<dbReference type="EMBL" id="JABFDN010000001">
    <property type="protein sequence ID" value="NPU64420.1"/>
    <property type="molecule type" value="Genomic_DNA"/>
</dbReference>
<reference evidence="2" key="1">
    <citation type="submission" date="2020-05" db="EMBL/GenBank/DDBJ databases">
        <title>Nod-independent and nitrogen-fixing Bradyrhizobium aeschynomene sp. nov. isolated from nodules of Aeschynomene indica.</title>
        <authorList>
            <person name="Zhang Z."/>
        </authorList>
    </citation>
    <scope>NUCLEOTIDE SEQUENCE</scope>
    <source>
        <strain evidence="2">83012</strain>
    </source>
</reference>
<accession>A0ABX2C9U9</accession>
<dbReference type="Gene3D" id="3.60.21.10">
    <property type="match status" value="2"/>
</dbReference>
<protein>
    <submittedName>
        <fullName evidence="2">Metallophosphoesterase</fullName>
    </submittedName>
</protein>
<dbReference type="RefSeq" id="WP_172109472.1">
    <property type="nucleotide sequence ID" value="NZ_JABFDN010000001.1"/>
</dbReference>
<dbReference type="SUPFAM" id="SSF56300">
    <property type="entry name" value="Metallo-dependent phosphatases"/>
    <property type="match status" value="1"/>
</dbReference>
<dbReference type="Pfam" id="PF00149">
    <property type="entry name" value="Metallophos"/>
    <property type="match status" value="1"/>
</dbReference>
<evidence type="ECO:0000259" key="1">
    <source>
        <dbReference type="Pfam" id="PF00149"/>
    </source>
</evidence>